<gene>
    <name evidence="8" type="ORF">ZEAMMB73_Zm00001d025507</name>
</gene>
<evidence type="ECO:0000259" key="7">
    <source>
        <dbReference type="Pfam" id="PF08646"/>
    </source>
</evidence>
<sequence>MFNLHDVYDANTNKPILVLFVGCLPKFFKGVYLSGGPACRWYFNPTIPEAEPYLTSQSTKRIVLQLPQNLQHPPAMETKPIVEHKSLYELLTVNPYDFPETGFECTITIAEIPAEHKWWFPSCTKCNKATIPHTTGYHCESCNWDGYKFKYKLKFLASDETDIAEMFCFDTVARHIVGKSCEIVLRSVTEQSPIPPDLAQIISLKFTFRVTIDNQSLFQQTSCPNVFRINSIVAAHGRQRSLPMQIGISDQQGPSTPQNKSKPMLLEDSPSTTLEKLSTTTPTTVVRKLLYSETDNTPKTHSISFTQLSFIHFKIYLIQYPLTKEKDQQIQLNRHLKGSNKGRYASEKKWTSNPPRTKVSLRSSSTF</sequence>
<evidence type="ECO:0000313" key="8">
    <source>
        <dbReference type="EMBL" id="AQK43869.1"/>
    </source>
</evidence>
<evidence type="ECO:0000256" key="2">
    <source>
        <dbReference type="ARBA" id="ARBA00022723"/>
    </source>
</evidence>
<dbReference type="EMBL" id="CM000786">
    <property type="protein sequence ID" value="AQK43867.1"/>
    <property type="molecule type" value="Genomic_DNA"/>
</dbReference>
<accession>A0A1D6J7G9</accession>
<proteinExistence type="inferred from homology"/>
<protein>
    <recommendedName>
        <fullName evidence="7">Replication factor A C-terminal domain-containing protein</fullName>
    </recommendedName>
</protein>
<organism evidence="8">
    <name type="scientific">Zea mays</name>
    <name type="common">Maize</name>
    <dbReference type="NCBI Taxonomy" id="4577"/>
    <lineage>
        <taxon>Eukaryota</taxon>
        <taxon>Viridiplantae</taxon>
        <taxon>Streptophyta</taxon>
        <taxon>Embryophyta</taxon>
        <taxon>Tracheophyta</taxon>
        <taxon>Spermatophyta</taxon>
        <taxon>Magnoliopsida</taxon>
        <taxon>Liliopsida</taxon>
        <taxon>Poales</taxon>
        <taxon>Poaceae</taxon>
        <taxon>PACMAD clade</taxon>
        <taxon>Panicoideae</taxon>
        <taxon>Andropogonodae</taxon>
        <taxon>Andropogoneae</taxon>
        <taxon>Tripsacinae</taxon>
        <taxon>Zea</taxon>
    </lineage>
</organism>
<feature type="compositionally biased region" description="Polar residues" evidence="6">
    <location>
        <begin position="248"/>
        <end position="261"/>
    </location>
</feature>
<dbReference type="PANTHER" id="PTHR47165">
    <property type="entry name" value="OS03G0429900 PROTEIN"/>
    <property type="match status" value="1"/>
</dbReference>
<dbReference type="Pfam" id="PF08646">
    <property type="entry name" value="Rep_fac-A_C"/>
    <property type="match status" value="1"/>
</dbReference>
<dbReference type="InterPro" id="IPR047192">
    <property type="entry name" value="Euk_RPA1_DBD_C"/>
</dbReference>
<keyword evidence="3" id="KW-0863">Zinc-finger</keyword>
<dbReference type="EMBL" id="CM000786">
    <property type="protein sequence ID" value="AQK43862.1"/>
    <property type="molecule type" value="Genomic_DNA"/>
</dbReference>
<evidence type="ECO:0000256" key="1">
    <source>
        <dbReference type="ARBA" id="ARBA00005690"/>
    </source>
</evidence>
<dbReference type="ExpressionAtlas" id="A0A1D6J7G9">
    <property type="expression patterns" value="baseline"/>
</dbReference>
<dbReference type="AlphaFoldDB" id="A0A1D6J7G9"/>
<dbReference type="GO" id="GO:0008270">
    <property type="term" value="F:zinc ion binding"/>
    <property type="evidence" value="ECO:0007669"/>
    <property type="project" value="UniProtKB-KW"/>
</dbReference>
<keyword evidence="5" id="KW-0238">DNA-binding</keyword>
<dbReference type="GO" id="GO:0003677">
    <property type="term" value="F:DNA binding"/>
    <property type="evidence" value="ECO:0007669"/>
    <property type="project" value="UniProtKB-KW"/>
</dbReference>
<feature type="compositionally biased region" description="Polar residues" evidence="6">
    <location>
        <begin position="351"/>
        <end position="367"/>
    </location>
</feature>
<evidence type="ECO:0000256" key="6">
    <source>
        <dbReference type="SAM" id="MobiDB-lite"/>
    </source>
</evidence>
<comment type="similarity">
    <text evidence="1">Belongs to the replication factor A protein 1 family.</text>
</comment>
<evidence type="ECO:0000256" key="4">
    <source>
        <dbReference type="ARBA" id="ARBA00022833"/>
    </source>
</evidence>
<dbReference type="EMBL" id="CM000786">
    <property type="protein sequence ID" value="AQK43869.1"/>
    <property type="molecule type" value="Genomic_DNA"/>
</dbReference>
<feature type="domain" description="Replication factor A C-terminal" evidence="7">
    <location>
        <begin position="104"/>
        <end position="215"/>
    </location>
</feature>
<dbReference type="Gene3D" id="2.40.50.140">
    <property type="entry name" value="Nucleic acid-binding proteins"/>
    <property type="match status" value="2"/>
</dbReference>
<keyword evidence="4" id="KW-0862">Zinc</keyword>
<keyword evidence="2" id="KW-0479">Metal-binding</keyword>
<evidence type="ECO:0000256" key="3">
    <source>
        <dbReference type="ARBA" id="ARBA00022771"/>
    </source>
</evidence>
<evidence type="ECO:0000256" key="5">
    <source>
        <dbReference type="ARBA" id="ARBA00023125"/>
    </source>
</evidence>
<name>A0A1D6J7G9_MAIZE</name>
<dbReference type="EMBL" id="CM000786">
    <property type="protein sequence ID" value="AQK43874.1"/>
    <property type="molecule type" value="Genomic_DNA"/>
</dbReference>
<dbReference type="SUPFAM" id="SSF50249">
    <property type="entry name" value="Nucleic acid-binding proteins"/>
    <property type="match status" value="1"/>
</dbReference>
<dbReference type="InterPro" id="IPR013955">
    <property type="entry name" value="Rep_factor-A_C"/>
</dbReference>
<feature type="region of interest" description="Disordered" evidence="6">
    <location>
        <begin position="336"/>
        <end position="367"/>
    </location>
</feature>
<dbReference type="InterPro" id="IPR012340">
    <property type="entry name" value="NA-bd_OB-fold"/>
</dbReference>
<feature type="region of interest" description="Disordered" evidence="6">
    <location>
        <begin position="247"/>
        <end position="267"/>
    </location>
</feature>
<dbReference type="CDD" id="cd04476">
    <property type="entry name" value="RPA1_DBD_C"/>
    <property type="match status" value="1"/>
</dbReference>
<dbReference type="PANTHER" id="PTHR47165:SF3">
    <property type="entry name" value="RETROTRANSPOSON-LIKE PROTEIN"/>
    <property type="match status" value="1"/>
</dbReference>
<reference evidence="8" key="1">
    <citation type="submission" date="2015-12" db="EMBL/GenBank/DDBJ databases">
        <title>Update maize B73 reference genome by single molecule sequencing technologies.</title>
        <authorList>
            <consortium name="Maize Genome Sequencing Project"/>
            <person name="Ware D."/>
        </authorList>
    </citation>
    <scope>NUCLEOTIDE SEQUENCE</scope>
    <source>
        <tissue evidence="8">Seedling</tissue>
    </source>
</reference>